<feature type="region of interest" description="Disordered" evidence="1">
    <location>
        <begin position="183"/>
        <end position="241"/>
    </location>
</feature>
<name>A0A918I392_9ACTN</name>
<keyword evidence="3" id="KW-1185">Reference proteome</keyword>
<dbReference type="AlphaFoldDB" id="A0A918I392"/>
<evidence type="ECO:0000313" key="3">
    <source>
        <dbReference type="Proteomes" id="UP000636661"/>
    </source>
</evidence>
<evidence type="ECO:0000256" key="1">
    <source>
        <dbReference type="SAM" id="MobiDB-lite"/>
    </source>
</evidence>
<reference evidence="2" key="2">
    <citation type="submission" date="2020-09" db="EMBL/GenBank/DDBJ databases">
        <authorList>
            <person name="Sun Q."/>
            <person name="Ohkuma M."/>
        </authorList>
    </citation>
    <scope>NUCLEOTIDE SEQUENCE</scope>
    <source>
        <strain evidence="2">JCM 4391</strain>
    </source>
</reference>
<gene>
    <name evidence="2" type="ORF">GCM10010274_58460</name>
</gene>
<dbReference type="Proteomes" id="UP000636661">
    <property type="component" value="Unassembled WGS sequence"/>
</dbReference>
<proteinExistence type="predicted"/>
<sequence>MGVSSPISPTVDGIECHETAFQPVRGAAQEVAHTASRRTGPRRWLRSVEWLVAAGLHPKANATTLRIAEDLAGRMDYDTGHARYCLDEMVARLGVNRATIKRHIAFLRELGALAWVQHGTRANIRRALGMKGYAGTATVYAAVIPAVYDHAMGHRIVGSGYTARIVIDQRGQAPALVDNLPVDNEGSTRCAPPSLTCDEEEGKLKVEGGRNYTPRTARRNSPTIPQQKTSSSEGTAARRSPLQVARDIRIARQVRPLVNWTQREGLRRLAYALRPLIDRGLDAMQIADELAGMCLGWRPKQPANFLRATLAKDAAHLEAQAAAEELLAAQTWTTADEDDVDSLARLFGIPAAEETPEPERTDHDRYLARRDWSIWPDVAAHYADDADDAIDLYGVQLVTYAIRMDAAAKDREARYV</sequence>
<reference evidence="2" key="1">
    <citation type="journal article" date="2014" name="Int. J. Syst. Evol. Microbiol.">
        <title>Complete genome sequence of Corynebacterium casei LMG S-19264T (=DSM 44701T), isolated from a smear-ripened cheese.</title>
        <authorList>
            <consortium name="US DOE Joint Genome Institute (JGI-PGF)"/>
            <person name="Walter F."/>
            <person name="Albersmeier A."/>
            <person name="Kalinowski J."/>
            <person name="Ruckert C."/>
        </authorList>
    </citation>
    <scope>NUCLEOTIDE SEQUENCE</scope>
    <source>
        <strain evidence="2">JCM 4391</strain>
    </source>
</reference>
<organism evidence="2 3">
    <name type="scientific">Streptomyces lavendofoliae</name>
    <dbReference type="NCBI Taxonomy" id="67314"/>
    <lineage>
        <taxon>Bacteria</taxon>
        <taxon>Bacillati</taxon>
        <taxon>Actinomycetota</taxon>
        <taxon>Actinomycetes</taxon>
        <taxon>Kitasatosporales</taxon>
        <taxon>Streptomycetaceae</taxon>
        <taxon>Streptomyces</taxon>
    </lineage>
</organism>
<dbReference type="RefSeq" id="WP_189554280.1">
    <property type="nucleotide sequence ID" value="NZ_BMTP01000020.1"/>
</dbReference>
<accession>A0A918I392</accession>
<protein>
    <submittedName>
        <fullName evidence="2">Uncharacterized protein</fullName>
    </submittedName>
</protein>
<dbReference type="EMBL" id="BMTP01000020">
    <property type="protein sequence ID" value="GGU62000.1"/>
    <property type="molecule type" value="Genomic_DNA"/>
</dbReference>
<evidence type="ECO:0000313" key="2">
    <source>
        <dbReference type="EMBL" id="GGU62000.1"/>
    </source>
</evidence>
<comment type="caution">
    <text evidence="2">The sequence shown here is derived from an EMBL/GenBank/DDBJ whole genome shotgun (WGS) entry which is preliminary data.</text>
</comment>
<feature type="compositionally biased region" description="Polar residues" evidence="1">
    <location>
        <begin position="219"/>
        <end position="234"/>
    </location>
</feature>